<comment type="caution">
    <text evidence="5">The sequence shown here is derived from an EMBL/GenBank/DDBJ whole genome shotgun (WGS) entry which is preliminary data.</text>
</comment>
<evidence type="ECO:0000256" key="3">
    <source>
        <dbReference type="RuleBase" id="RU000363"/>
    </source>
</evidence>
<dbReference type="Pfam" id="PF00106">
    <property type="entry name" value="adh_short"/>
    <property type="match status" value="1"/>
</dbReference>
<dbReference type="GO" id="GO:0016491">
    <property type="term" value="F:oxidoreductase activity"/>
    <property type="evidence" value="ECO:0007669"/>
    <property type="project" value="UniProtKB-KW"/>
</dbReference>
<dbReference type="InterPro" id="IPR057326">
    <property type="entry name" value="KR_dom"/>
</dbReference>
<gene>
    <name evidence="5" type="ORF">DJ018_17305</name>
</gene>
<dbReference type="AlphaFoldDB" id="A0A328A8J5"/>
<dbReference type="Proteomes" id="UP000249725">
    <property type="component" value="Unassembled WGS sequence"/>
</dbReference>
<dbReference type="PRINTS" id="PR00080">
    <property type="entry name" value="SDRFAMILY"/>
</dbReference>
<dbReference type="PRINTS" id="PR00081">
    <property type="entry name" value="GDHRDH"/>
</dbReference>
<dbReference type="RefSeq" id="WP_111516232.1">
    <property type="nucleotide sequence ID" value="NZ_QFYR01000005.1"/>
</dbReference>
<dbReference type="InterPro" id="IPR020904">
    <property type="entry name" value="Sc_DH/Rdtase_CS"/>
</dbReference>
<evidence type="ECO:0000256" key="2">
    <source>
        <dbReference type="ARBA" id="ARBA00023002"/>
    </source>
</evidence>
<dbReference type="SUPFAM" id="SSF51735">
    <property type="entry name" value="NAD(P)-binding Rossmann-fold domains"/>
    <property type="match status" value="1"/>
</dbReference>
<dbReference type="PROSITE" id="PS00061">
    <property type="entry name" value="ADH_SHORT"/>
    <property type="match status" value="1"/>
</dbReference>
<dbReference type="EMBL" id="QFYR01000005">
    <property type="protein sequence ID" value="RAK50922.1"/>
    <property type="molecule type" value="Genomic_DNA"/>
</dbReference>
<dbReference type="SMART" id="SM00822">
    <property type="entry name" value="PKS_KR"/>
    <property type="match status" value="1"/>
</dbReference>
<evidence type="ECO:0000313" key="6">
    <source>
        <dbReference type="Proteomes" id="UP000249725"/>
    </source>
</evidence>
<dbReference type="NCBIfam" id="NF005495">
    <property type="entry name" value="PRK07109.1"/>
    <property type="match status" value="1"/>
</dbReference>
<feature type="domain" description="Ketoreductase" evidence="4">
    <location>
        <begin position="9"/>
        <end position="194"/>
    </location>
</feature>
<reference evidence="6" key="1">
    <citation type="submission" date="2018-05" db="EMBL/GenBank/DDBJ databases">
        <authorList>
            <person name="Li X."/>
        </authorList>
    </citation>
    <scope>NUCLEOTIDE SEQUENCE [LARGE SCALE GENOMIC DNA]</scope>
    <source>
        <strain evidence="6">YIM 73061</strain>
    </source>
</reference>
<dbReference type="PANTHER" id="PTHR44196:SF1">
    <property type="entry name" value="DEHYDROGENASE_REDUCTASE SDR FAMILY MEMBER 7B"/>
    <property type="match status" value="1"/>
</dbReference>
<organism evidence="5 6">
    <name type="scientific">Phenylobacterium deserti</name>
    <dbReference type="NCBI Taxonomy" id="1914756"/>
    <lineage>
        <taxon>Bacteria</taxon>
        <taxon>Pseudomonadati</taxon>
        <taxon>Pseudomonadota</taxon>
        <taxon>Alphaproteobacteria</taxon>
        <taxon>Caulobacterales</taxon>
        <taxon>Caulobacteraceae</taxon>
        <taxon>Phenylobacterium</taxon>
    </lineage>
</organism>
<comment type="similarity">
    <text evidence="1 3">Belongs to the short-chain dehydrogenases/reductases (SDR) family.</text>
</comment>
<sequence>MDRSQARRPVAVITGASSGAGRATARLFAKEGYDLVLAARGADALQAAATECESAGARAIAQPTDVSDPAQVEALAARALAEFGGFEVWINNAGVMQFGRIDQTTPEALSRVINVNVGGAMFGSRAAITHFRQQGKGVLINISSVLGVVGQPYASSYVASKFAVRGLSEALRQELHDAPGVKVCTVLPAAIDTPIYQRAANETGQAVRPIWLLYPPRAVARACLRMARNPRRETVAGRAFGLATLAGARLAPGLSEAFTGLASRLMEFPGRAADTSPGNLWRPTQTKDDGLEVSGQWRRHDARRLGKAAGLAGLAVAGGALIAARTLRAGLRRAAPLAR</sequence>
<proteinExistence type="inferred from homology"/>
<dbReference type="PANTHER" id="PTHR44196">
    <property type="entry name" value="DEHYDROGENASE/REDUCTASE SDR FAMILY MEMBER 7B"/>
    <property type="match status" value="1"/>
</dbReference>
<keyword evidence="6" id="KW-1185">Reference proteome</keyword>
<keyword evidence="2" id="KW-0560">Oxidoreductase</keyword>
<dbReference type="OrthoDB" id="9810734at2"/>
<protein>
    <recommendedName>
        <fullName evidence="4">Ketoreductase domain-containing protein</fullName>
    </recommendedName>
</protein>
<accession>A0A328A8J5</accession>
<evidence type="ECO:0000256" key="1">
    <source>
        <dbReference type="ARBA" id="ARBA00006484"/>
    </source>
</evidence>
<dbReference type="InterPro" id="IPR002347">
    <property type="entry name" value="SDR_fam"/>
</dbReference>
<evidence type="ECO:0000259" key="4">
    <source>
        <dbReference type="SMART" id="SM00822"/>
    </source>
</evidence>
<dbReference type="GO" id="GO:0016020">
    <property type="term" value="C:membrane"/>
    <property type="evidence" value="ECO:0007669"/>
    <property type="project" value="TreeGrafter"/>
</dbReference>
<name>A0A328A8J5_9CAUL</name>
<dbReference type="InterPro" id="IPR036291">
    <property type="entry name" value="NAD(P)-bd_dom_sf"/>
</dbReference>
<evidence type="ECO:0000313" key="5">
    <source>
        <dbReference type="EMBL" id="RAK50922.1"/>
    </source>
</evidence>
<dbReference type="Gene3D" id="3.40.50.720">
    <property type="entry name" value="NAD(P)-binding Rossmann-like Domain"/>
    <property type="match status" value="1"/>
</dbReference>